<dbReference type="GO" id="GO:0015562">
    <property type="term" value="F:efflux transmembrane transporter activity"/>
    <property type="evidence" value="ECO:0007669"/>
    <property type="project" value="TreeGrafter"/>
</dbReference>
<dbReference type="AlphaFoldDB" id="A0A7C9N2X3"/>
<dbReference type="SUPFAM" id="SSF111369">
    <property type="entry name" value="HlyD-like secretion proteins"/>
    <property type="match status" value="1"/>
</dbReference>
<evidence type="ECO:0000259" key="2">
    <source>
        <dbReference type="Pfam" id="PF25917"/>
    </source>
</evidence>
<evidence type="ECO:0000313" key="4">
    <source>
        <dbReference type="Proteomes" id="UP000481947"/>
    </source>
</evidence>
<dbReference type="Proteomes" id="UP000481947">
    <property type="component" value="Unassembled WGS sequence"/>
</dbReference>
<organism evidence="3 4">
    <name type="scientific">Malikia spinosa</name>
    <dbReference type="NCBI Taxonomy" id="86180"/>
    <lineage>
        <taxon>Bacteria</taxon>
        <taxon>Pseudomonadati</taxon>
        <taxon>Pseudomonadota</taxon>
        <taxon>Betaproteobacteria</taxon>
        <taxon>Burkholderiales</taxon>
        <taxon>Comamonadaceae</taxon>
        <taxon>Malikia</taxon>
    </lineage>
</organism>
<accession>A0A7C9N2X3</accession>
<dbReference type="Gene3D" id="2.40.50.100">
    <property type="match status" value="1"/>
</dbReference>
<comment type="caution">
    <text evidence="3">The sequence shown here is derived from an EMBL/GenBank/DDBJ whole genome shotgun (WGS) entry which is preliminary data.</text>
</comment>
<dbReference type="PANTHER" id="PTHR30469:SF15">
    <property type="entry name" value="HLYD FAMILY OF SECRETION PROTEINS"/>
    <property type="match status" value="1"/>
</dbReference>
<dbReference type="Gene3D" id="2.40.420.20">
    <property type="match status" value="1"/>
</dbReference>
<dbReference type="Gene3D" id="2.40.30.170">
    <property type="match status" value="1"/>
</dbReference>
<dbReference type="InterPro" id="IPR058625">
    <property type="entry name" value="MdtA-like_BSH"/>
</dbReference>
<evidence type="ECO:0000313" key="3">
    <source>
        <dbReference type="EMBL" id="MYZ52420.1"/>
    </source>
</evidence>
<dbReference type="Pfam" id="PF25917">
    <property type="entry name" value="BSH_RND"/>
    <property type="match status" value="1"/>
</dbReference>
<dbReference type="RefSeq" id="WP_161125263.1">
    <property type="nucleotide sequence ID" value="NZ_CAXYWD010000049.1"/>
</dbReference>
<protein>
    <submittedName>
        <fullName evidence="3">Efflux RND transporter periplasmic adaptor subunit</fullName>
    </submittedName>
</protein>
<dbReference type="GO" id="GO:1990281">
    <property type="term" value="C:efflux pump complex"/>
    <property type="evidence" value="ECO:0007669"/>
    <property type="project" value="TreeGrafter"/>
</dbReference>
<comment type="similarity">
    <text evidence="1">Belongs to the membrane fusion protein (MFP) (TC 8.A.1) family.</text>
</comment>
<dbReference type="PANTHER" id="PTHR30469">
    <property type="entry name" value="MULTIDRUG RESISTANCE PROTEIN MDTA"/>
    <property type="match status" value="1"/>
</dbReference>
<feature type="domain" description="Multidrug resistance protein MdtA-like barrel-sandwich hybrid" evidence="2">
    <location>
        <begin position="67"/>
        <end position="218"/>
    </location>
</feature>
<dbReference type="InterPro" id="IPR006143">
    <property type="entry name" value="RND_pump_MFP"/>
</dbReference>
<reference evidence="3 4" key="1">
    <citation type="submission" date="2019-09" db="EMBL/GenBank/DDBJ databases">
        <title>Identification of Malikia spinosa a prominent benzene-, toluene-, and ethylbenzene-degrading bacterium: enrichment, isolation and whole genome sequencing.</title>
        <authorList>
            <person name="Tancsics A."/>
            <person name="Revesz F."/>
            <person name="Kriszt B."/>
        </authorList>
    </citation>
    <scope>NUCLEOTIDE SEQUENCE [LARGE SCALE GENOMIC DNA]</scope>
    <source>
        <strain evidence="3 4">AB6</strain>
    </source>
</reference>
<dbReference type="NCBIfam" id="TIGR01730">
    <property type="entry name" value="RND_mfp"/>
    <property type="match status" value="1"/>
</dbReference>
<dbReference type="EMBL" id="VYSB01000009">
    <property type="protein sequence ID" value="MYZ52420.1"/>
    <property type="molecule type" value="Genomic_DNA"/>
</dbReference>
<sequence length="383" mass="41026">MKRIPLSQRTLAIVAVLLPLAGLLGYVALRSGPLAPVAVTLVKVEQRALRPALFGVGNVEARQLHRIGPTAPGRLLSLDVEVGDAVKAGQRLGEMDPVDSDDRLRSQEALIRRSAATLTDASARHAHAATQARRYEQLFAEKATSEELLAARRQDLQLASAALSAAREDQARARSDLQALRAQRASLRLVSPVDGVVTARELEPGTTVVAGQTVIEVVNPQSLWVNTRFDQISAGGLATAQPARVALRSRRGEVLDGQVLRTELRADAVTEELLAKVSFKTVPQPLPPIGERAEVTVDLPALPEGPVIPNAAVQRQGQQVGVWVAQDDSLAFVPVRLGRADLEGQVQVLDGLKPGDAIVLYSEKALSERSRIHVVERIPGVAP</sequence>
<dbReference type="Gene3D" id="1.10.287.470">
    <property type="entry name" value="Helix hairpin bin"/>
    <property type="match status" value="1"/>
</dbReference>
<gene>
    <name evidence="3" type="ORF">F5985_09810</name>
</gene>
<proteinExistence type="inferred from homology"/>
<name>A0A7C9N2X3_9BURK</name>
<evidence type="ECO:0000256" key="1">
    <source>
        <dbReference type="ARBA" id="ARBA00009477"/>
    </source>
</evidence>